<evidence type="ECO:0000256" key="1">
    <source>
        <dbReference type="ARBA" id="ARBA00023054"/>
    </source>
</evidence>
<dbReference type="PANTHER" id="PTHR15885">
    <property type="entry name" value="COILED-COIL DOMAIN-CONTAINING PROTEIN 174"/>
    <property type="match status" value="1"/>
</dbReference>
<feature type="region of interest" description="Disordered" evidence="2">
    <location>
        <begin position="133"/>
        <end position="190"/>
    </location>
</feature>
<sequence>MSSSTSKNAPLYGAPRPKNKPIPLSSTSIHALSTELALAKSAAAKSAKSAPAHARATKLPEKLSNRGVSSRAAKDLVEYQSCGSAGSVGEHELERSRKKLKAKAKLYKELQRGDGDAKEEERGLVDFTRKWAEEGGSDRMSSSSEEEEEEMVEFVDEFGRTRKGTKRDAEHEQRRKAGESLPDDTSIRPAEPKHVIYGNTIQSHAFLTPEFATVPKSEQLIAALPEEEDEETHYDASKEVRTKGVGFYQFSKDSKVRKEEMEELIKERERTEREREAKGERRKRKREEIEKRREEVRKRRREKIGESWLENAFGATASEEGGEEEEEEERRD</sequence>
<gene>
    <name evidence="3" type="ORF">FN846DRAFT_33433</name>
</gene>
<feature type="compositionally biased region" description="Acidic residues" evidence="2">
    <location>
        <begin position="320"/>
        <end position="332"/>
    </location>
</feature>
<reference evidence="3 4" key="1">
    <citation type="submission" date="2019-09" db="EMBL/GenBank/DDBJ databases">
        <title>Draft genome of the ectomycorrhizal ascomycete Sphaerosporella brunnea.</title>
        <authorList>
            <consortium name="DOE Joint Genome Institute"/>
            <person name="Benucci G.M."/>
            <person name="Marozzi G."/>
            <person name="Antonielli L."/>
            <person name="Sanchez S."/>
            <person name="Marco P."/>
            <person name="Wang X."/>
            <person name="Falini L.B."/>
            <person name="Barry K."/>
            <person name="Haridas S."/>
            <person name="Lipzen A."/>
            <person name="Labutti K."/>
            <person name="Grigoriev I.V."/>
            <person name="Murat C."/>
            <person name="Martin F."/>
            <person name="Albertini E."/>
            <person name="Donnini D."/>
            <person name="Bonito G."/>
        </authorList>
    </citation>
    <scope>NUCLEOTIDE SEQUENCE [LARGE SCALE GENOMIC DNA]</scope>
    <source>
        <strain evidence="3 4">Sb_GMNB300</strain>
    </source>
</reference>
<proteinExistence type="predicted"/>
<accession>A0A5J5EV32</accession>
<dbReference type="GO" id="GO:0005634">
    <property type="term" value="C:nucleus"/>
    <property type="evidence" value="ECO:0007669"/>
    <property type="project" value="TreeGrafter"/>
</dbReference>
<organism evidence="3 4">
    <name type="scientific">Sphaerosporella brunnea</name>
    <dbReference type="NCBI Taxonomy" id="1250544"/>
    <lineage>
        <taxon>Eukaryota</taxon>
        <taxon>Fungi</taxon>
        <taxon>Dikarya</taxon>
        <taxon>Ascomycota</taxon>
        <taxon>Pezizomycotina</taxon>
        <taxon>Pezizomycetes</taxon>
        <taxon>Pezizales</taxon>
        <taxon>Pyronemataceae</taxon>
        <taxon>Sphaerosporella</taxon>
    </lineage>
</organism>
<dbReference type="AlphaFoldDB" id="A0A5J5EV32"/>
<dbReference type="Pfam" id="PF13300">
    <property type="entry name" value="DUF4078"/>
    <property type="match status" value="1"/>
</dbReference>
<dbReference type="Proteomes" id="UP000326924">
    <property type="component" value="Unassembled WGS sequence"/>
</dbReference>
<comment type="caution">
    <text evidence="3">The sequence shown here is derived from an EMBL/GenBank/DDBJ whole genome shotgun (WGS) entry which is preliminary data.</text>
</comment>
<evidence type="ECO:0000313" key="4">
    <source>
        <dbReference type="Proteomes" id="UP000326924"/>
    </source>
</evidence>
<feature type="region of interest" description="Disordered" evidence="2">
    <location>
        <begin position="41"/>
        <end position="68"/>
    </location>
</feature>
<evidence type="ECO:0000313" key="3">
    <source>
        <dbReference type="EMBL" id="KAA8904501.1"/>
    </source>
</evidence>
<feature type="compositionally biased region" description="Acidic residues" evidence="2">
    <location>
        <begin position="144"/>
        <end position="156"/>
    </location>
</feature>
<feature type="region of interest" description="Disordered" evidence="2">
    <location>
        <begin position="258"/>
        <end position="332"/>
    </location>
</feature>
<protein>
    <submittedName>
        <fullName evidence="3">Uncharacterized protein</fullName>
    </submittedName>
</protein>
<feature type="compositionally biased region" description="Basic and acidic residues" evidence="2">
    <location>
        <begin position="286"/>
        <end position="297"/>
    </location>
</feature>
<dbReference type="OrthoDB" id="333551at2759"/>
<name>A0A5J5EV32_9PEZI</name>
<dbReference type="InterPro" id="IPR025066">
    <property type="entry name" value="CCDC174-like"/>
</dbReference>
<dbReference type="PANTHER" id="PTHR15885:SF1">
    <property type="entry name" value="COILED-COIL DOMAIN-CONTAINING PROTEIN 174"/>
    <property type="match status" value="1"/>
</dbReference>
<feature type="compositionally biased region" description="Basic and acidic residues" evidence="2">
    <location>
        <begin position="258"/>
        <end position="279"/>
    </location>
</feature>
<feature type="compositionally biased region" description="Low complexity" evidence="2">
    <location>
        <begin position="41"/>
        <end position="54"/>
    </location>
</feature>
<feature type="region of interest" description="Disordered" evidence="2">
    <location>
        <begin position="1"/>
        <end position="26"/>
    </location>
</feature>
<keyword evidence="4" id="KW-1185">Reference proteome</keyword>
<dbReference type="InParanoid" id="A0A5J5EV32"/>
<dbReference type="EMBL" id="VXIS01000108">
    <property type="protein sequence ID" value="KAA8904501.1"/>
    <property type="molecule type" value="Genomic_DNA"/>
</dbReference>
<keyword evidence="1" id="KW-0175">Coiled coil</keyword>
<feature type="compositionally biased region" description="Basic and acidic residues" evidence="2">
    <location>
        <begin position="166"/>
        <end position="178"/>
    </location>
</feature>
<evidence type="ECO:0000256" key="2">
    <source>
        <dbReference type="SAM" id="MobiDB-lite"/>
    </source>
</evidence>